<reference evidence="1 2" key="1">
    <citation type="submission" date="2020-03" db="EMBL/GenBank/DDBJ databases">
        <title>Draft Genome Sequence of Cudoniella acicularis.</title>
        <authorList>
            <person name="Buettner E."/>
            <person name="Kellner H."/>
        </authorList>
    </citation>
    <scope>NUCLEOTIDE SEQUENCE [LARGE SCALE GENOMIC DNA]</scope>
    <source>
        <strain evidence="1 2">DSM 108380</strain>
    </source>
</reference>
<keyword evidence="2" id="KW-1185">Reference proteome</keyword>
<organism evidence="1 2">
    <name type="scientific">Cudoniella acicularis</name>
    <dbReference type="NCBI Taxonomy" id="354080"/>
    <lineage>
        <taxon>Eukaryota</taxon>
        <taxon>Fungi</taxon>
        <taxon>Dikarya</taxon>
        <taxon>Ascomycota</taxon>
        <taxon>Pezizomycotina</taxon>
        <taxon>Leotiomycetes</taxon>
        <taxon>Helotiales</taxon>
        <taxon>Tricladiaceae</taxon>
        <taxon>Cudoniella</taxon>
    </lineage>
</organism>
<proteinExistence type="predicted"/>
<name>A0A8H4RMB2_9HELO</name>
<protein>
    <submittedName>
        <fullName evidence="1">Uncharacterized protein</fullName>
    </submittedName>
</protein>
<accession>A0A8H4RMB2</accession>
<dbReference type="OrthoDB" id="16820at2759"/>
<comment type="caution">
    <text evidence="1">The sequence shown here is derived from an EMBL/GenBank/DDBJ whole genome shotgun (WGS) entry which is preliminary data.</text>
</comment>
<sequence>MLALVLSRLLASRQNPSNEELERALLGWQSFRQTRVDRVLELNRQMDLRRMPKVPRGAAEDEENKEELLDMNVMFDWLFNIDFEKAVDECMKGVNGVARNGV</sequence>
<gene>
    <name evidence="1" type="ORF">G7Y89_g6674</name>
</gene>
<dbReference type="AlphaFoldDB" id="A0A8H4RMB2"/>
<evidence type="ECO:0000313" key="1">
    <source>
        <dbReference type="EMBL" id="KAF4631461.1"/>
    </source>
</evidence>
<dbReference type="EMBL" id="JAAMPI010000441">
    <property type="protein sequence ID" value="KAF4631461.1"/>
    <property type="molecule type" value="Genomic_DNA"/>
</dbReference>
<evidence type="ECO:0000313" key="2">
    <source>
        <dbReference type="Proteomes" id="UP000566819"/>
    </source>
</evidence>
<dbReference type="Proteomes" id="UP000566819">
    <property type="component" value="Unassembled WGS sequence"/>
</dbReference>